<name>A0A839RLD0_9ACTN</name>
<dbReference type="EMBL" id="JACHWS010000001">
    <property type="protein sequence ID" value="MBB3037018.1"/>
    <property type="molecule type" value="Genomic_DNA"/>
</dbReference>
<keyword evidence="1" id="KW-0472">Membrane</keyword>
<accession>A0A839RLD0</accession>
<dbReference type="OrthoDB" id="3866818at2"/>
<dbReference type="RefSeq" id="WP_064442160.1">
    <property type="nucleotide sequence ID" value="NZ_BDDI01000020.1"/>
</dbReference>
<feature type="transmembrane region" description="Helical" evidence="1">
    <location>
        <begin position="195"/>
        <end position="218"/>
    </location>
</feature>
<sequence length="283" mass="31311">MDRSGGHSDNYSDASGPSGQADFVPDYVGEADVSRTQLAQLVIIALVLSFPFLKILYVTESPAITGEVIRLHGPSGWVNLLIDNVLRYPLLFLILFVLISNSRLFEFLGDASRRMLTQQKVAKKQRYRFADVFSDLARPVIGFLWALALFGPWWAVATAIATLVYRLPDELHLLRNVVRVRNGQQPLPPDRRVRLANTAILAVSAYFILPVAVVYPVLDGEAWQSVRLCEVASVLQGDHQARLVEIHRGGSGITTAWEIGTANIVSGTGCVDSPYKVRDAPWE</sequence>
<dbReference type="AlphaFoldDB" id="A0A839RLD0"/>
<keyword evidence="3" id="KW-1185">Reference proteome</keyword>
<protein>
    <submittedName>
        <fullName evidence="2">Uncharacterized protein</fullName>
    </submittedName>
</protein>
<keyword evidence="1" id="KW-0812">Transmembrane</keyword>
<comment type="caution">
    <text evidence="2">The sequence shown here is derived from an EMBL/GenBank/DDBJ whole genome shotgun (WGS) entry which is preliminary data.</text>
</comment>
<organism evidence="2 3">
    <name type="scientific">Hoyosella altamirensis</name>
    <dbReference type="NCBI Taxonomy" id="616997"/>
    <lineage>
        <taxon>Bacteria</taxon>
        <taxon>Bacillati</taxon>
        <taxon>Actinomycetota</taxon>
        <taxon>Actinomycetes</taxon>
        <taxon>Mycobacteriales</taxon>
        <taxon>Hoyosellaceae</taxon>
        <taxon>Hoyosella</taxon>
    </lineage>
</organism>
<reference evidence="2 3" key="1">
    <citation type="submission" date="2020-08" db="EMBL/GenBank/DDBJ databases">
        <title>Sequencing the genomes of 1000 actinobacteria strains.</title>
        <authorList>
            <person name="Klenk H.-P."/>
        </authorList>
    </citation>
    <scope>NUCLEOTIDE SEQUENCE [LARGE SCALE GENOMIC DNA]</scope>
    <source>
        <strain evidence="2 3">DSM 45258</strain>
    </source>
</reference>
<feature type="transmembrane region" description="Helical" evidence="1">
    <location>
        <begin position="38"/>
        <end position="57"/>
    </location>
</feature>
<evidence type="ECO:0000256" key="1">
    <source>
        <dbReference type="SAM" id="Phobius"/>
    </source>
</evidence>
<evidence type="ECO:0000313" key="3">
    <source>
        <dbReference type="Proteomes" id="UP000567922"/>
    </source>
</evidence>
<feature type="transmembrane region" description="Helical" evidence="1">
    <location>
        <begin position="85"/>
        <end position="105"/>
    </location>
</feature>
<gene>
    <name evidence="2" type="ORF">FHU29_001452</name>
</gene>
<feature type="transmembrane region" description="Helical" evidence="1">
    <location>
        <begin position="143"/>
        <end position="165"/>
    </location>
</feature>
<keyword evidence="1" id="KW-1133">Transmembrane helix</keyword>
<dbReference type="Proteomes" id="UP000567922">
    <property type="component" value="Unassembled WGS sequence"/>
</dbReference>
<proteinExistence type="predicted"/>
<evidence type="ECO:0000313" key="2">
    <source>
        <dbReference type="EMBL" id="MBB3037018.1"/>
    </source>
</evidence>